<name>A0ABV3DYA3_9ACTN</name>
<dbReference type="Proteomes" id="UP001551582">
    <property type="component" value="Unassembled WGS sequence"/>
</dbReference>
<dbReference type="EMBL" id="JBEZLS010000002">
    <property type="protein sequence ID" value="MEU9349881.1"/>
    <property type="molecule type" value="Genomic_DNA"/>
</dbReference>
<dbReference type="InterPro" id="IPR017456">
    <property type="entry name" value="CTP_synthase_N"/>
</dbReference>
<protein>
    <recommendedName>
        <fullName evidence="1">CTP synthase N-terminal domain-containing protein</fullName>
    </recommendedName>
</protein>
<evidence type="ECO:0000259" key="1">
    <source>
        <dbReference type="Pfam" id="PF06418"/>
    </source>
</evidence>
<dbReference type="Gene3D" id="3.40.50.300">
    <property type="entry name" value="P-loop containing nucleotide triphosphate hydrolases"/>
    <property type="match status" value="1"/>
</dbReference>
<dbReference type="RefSeq" id="WP_359976967.1">
    <property type="nucleotide sequence ID" value="NZ_JBEZLS010000002.1"/>
</dbReference>
<feature type="non-terminal residue" evidence="2">
    <location>
        <position position="51"/>
    </location>
</feature>
<dbReference type="SUPFAM" id="SSF52540">
    <property type="entry name" value="P-loop containing nucleoside triphosphate hydrolases"/>
    <property type="match status" value="1"/>
</dbReference>
<evidence type="ECO:0000313" key="2">
    <source>
        <dbReference type="EMBL" id="MEU9349881.1"/>
    </source>
</evidence>
<evidence type="ECO:0000313" key="3">
    <source>
        <dbReference type="Proteomes" id="UP001551582"/>
    </source>
</evidence>
<accession>A0ABV3DYA3</accession>
<dbReference type="InterPro" id="IPR027417">
    <property type="entry name" value="P-loop_NTPase"/>
</dbReference>
<reference evidence="2 3" key="1">
    <citation type="submission" date="2024-06" db="EMBL/GenBank/DDBJ databases">
        <title>The Natural Products Discovery Center: Release of the First 8490 Sequenced Strains for Exploring Actinobacteria Biosynthetic Diversity.</title>
        <authorList>
            <person name="Kalkreuter E."/>
            <person name="Kautsar S.A."/>
            <person name="Yang D."/>
            <person name="Bader C.D."/>
            <person name="Teijaro C.N."/>
            <person name="Fluegel L."/>
            <person name="Davis C.M."/>
            <person name="Simpson J.R."/>
            <person name="Lauterbach L."/>
            <person name="Steele A.D."/>
            <person name="Gui C."/>
            <person name="Meng S."/>
            <person name="Li G."/>
            <person name="Viehrig K."/>
            <person name="Ye F."/>
            <person name="Su P."/>
            <person name="Kiefer A.F."/>
            <person name="Nichols A."/>
            <person name="Cepeda A.J."/>
            <person name="Yan W."/>
            <person name="Fan B."/>
            <person name="Jiang Y."/>
            <person name="Adhikari A."/>
            <person name="Zheng C.-J."/>
            <person name="Schuster L."/>
            <person name="Cowan T.M."/>
            <person name="Smanski M.J."/>
            <person name="Chevrette M.G."/>
            <person name="De Carvalho L.P.S."/>
            <person name="Shen B."/>
        </authorList>
    </citation>
    <scope>NUCLEOTIDE SEQUENCE [LARGE SCALE GENOMIC DNA]</scope>
    <source>
        <strain evidence="2 3">NPDC048274</strain>
    </source>
</reference>
<dbReference type="Pfam" id="PF06418">
    <property type="entry name" value="CTP_synth_N"/>
    <property type="match status" value="1"/>
</dbReference>
<organism evidence="2 3">
    <name type="scientific">Streptomyces griseoloalbus</name>
    <dbReference type="NCBI Taxonomy" id="67303"/>
    <lineage>
        <taxon>Bacteria</taxon>
        <taxon>Bacillati</taxon>
        <taxon>Actinomycetota</taxon>
        <taxon>Actinomycetes</taxon>
        <taxon>Kitasatosporales</taxon>
        <taxon>Streptomycetaceae</taxon>
        <taxon>Streptomyces</taxon>
    </lineage>
</organism>
<sequence length="51" mass="5216">MPPAAFRNSTASTTKHIFVAGGVASSLGKGLTASSLGMLLKARGLRVVMQK</sequence>
<feature type="domain" description="CTP synthase N-terminal" evidence="1">
    <location>
        <begin position="15"/>
        <end position="51"/>
    </location>
</feature>
<gene>
    <name evidence="2" type="ORF">AB0D65_02405</name>
</gene>
<comment type="caution">
    <text evidence="2">The sequence shown here is derived from an EMBL/GenBank/DDBJ whole genome shotgun (WGS) entry which is preliminary data.</text>
</comment>
<proteinExistence type="predicted"/>
<keyword evidence="3" id="KW-1185">Reference proteome</keyword>